<sequence>MSYHGPSAEDVARLRELAKALADLNPSIHVDEEDAILNVPFDASCTVDANAYAGNFNLGTSFEFEDGGGTNDIFESIPTSEVAKTAEWIRATLLEMPQLKIEAAEDYAELA</sequence>
<gene>
    <name evidence="1" type="ORF">SAMN04489844_3330</name>
</gene>
<proteinExistence type="predicted"/>
<evidence type="ECO:0000313" key="2">
    <source>
        <dbReference type="Proteomes" id="UP000198742"/>
    </source>
</evidence>
<dbReference type="AlphaFoldDB" id="A0A1H4WRR8"/>
<organism evidence="1 2">
    <name type="scientific">Nocardioides exalbidus</name>
    <dbReference type="NCBI Taxonomy" id="402596"/>
    <lineage>
        <taxon>Bacteria</taxon>
        <taxon>Bacillati</taxon>
        <taxon>Actinomycetota</taxon>
        <taxon>Actinomycetes</taxon>
        <taxon>Propionibacteriales</taxon>
        <taxon>Nocardioidaceae</taxon>
        <taxon>Nocardioides</taxon>
    </lineage>
</organism>
<keyword evidence="2" id="KW-1185">Reference proteome</keyword>
<reference evidence="2" key="1">
    <citation type="submission" date="2016-10" db="EMBL/GenBank/DDBJ databases">
        <authorList>
            <person name="Varghese N."/>
            <person name="Submissions S."/>
        </authorList>
    </citation>
    <scope>NUCLEOTIDE SEQUENCE [LARGE SCALE GENOMIC DNA]</scope>
    <source>
        <strain evidence="2">DSM 22017</strain>
    </source>
</reference>
<name>A0A1H4WRR8_9ACTN</name>
<accession>A0A1H4WRR8</accession>
<dbReference type="Proteomes" id="UP000198742">
    <property type="component" value="Unassembled WGS sequence"/>
</dbReference>
<dbReference type="RefSeq" id="WP_139306604.1">
    <property type="nucleotide sequence ID" value="NZ_FNRT01000002.1"/>
</dbReference>
<dbReference type="EMBL" id="FNRT01000002">
    <property type="protein sequence ID" value="SEC95311.1"/>
    <property type="molecule type" value="Genomic_DNA"/>
</dbReference>
<protein>
    <submittedName>
        <fullName evidence="1">Uncharacterized protein</fullName>
    </submittedName>
</protein>
<evidence type="ECO:0000313" key="1">
    <source>
        <dbReference type="EMBL" id="SEC95311.1"/>
    </source>
</evidence>